<dbReference type="AlphaFoldDB" id="A0A6C0LVL7"/>
<accession>A0A6C0LVL7</accession>
<dbReference type="EMBL" id="MN740556">
    <property type="protein sequence ID" value="QHU33272.1"/>
    <property type="molecule type" value="Genomic_DNA"/>
</dbReference>
<organism evidence="1">
    <name type="scientific">viral metagenome</name>
    <dbReference type="NCBI Taxonomy" id="1070528"/>
    <lineage>
        <taxon>unclassified sequences</taxon>
        <taxon>metagenomes</taxon>
        <taxon>organismal metagenomes</taxon>
    </lineage>
</organism>
<sequence length="57" mass="7146">MAGFQWYIGRGRGRNYTGYVPDEYWGYASQYDSQDRYWMYKIRHSHRPAVCNWFYYK</sequence>
<evidence type="ECO:0000313" key="1">
    <source>
        <dbReference type="EMBL" id="QHU33272.1"/>
    </source>
</evidence>
<reference evidence="1" key="1">
    <citation type="journal article" date="2020" name="Nature">
        <title>Giant virus diversity and host interactions through global metagenomics.</title>
        <authorList>
            <person name="Schulz F."/>
            <person name="Roux S."/>
            <person name="Paez-Espino D."/>
            <person name="Jungbluth S."/>
            <person name="Walsh D.A."/>
            <person name="Denef V.J."/>
            <person name="McMahon K.D."/>
            <person name="Konstantinidis K.T."/>
            <person name="Eloe-Fadrosh E.A."/>
            <person name="Kyrpides N.C."/>
            <person name="Woyke T."/>
        </authorList>
    </citation>
    <scope>NUCLEOTIDE SEQUENCE</scope>
    <source>
        <strain evidence="1">GVMAG-S-1014582-52</strain>
    </source>
</reference>
<proteinExistence type="predicted"/>
<protein>
    <submittedName>
        <fullName evidence="1">Uncharacterized protein</fullName>
    </submittedName>
</protein>
<name>A0A6C0LVL7_9ZZZZ</name>